<organism evidence="2">
    <name type="scientific">mine drainage metagenome</name>
    <dbReference type="NCBI Taxonomy" id="410659"/>
    <lineage>
        <taxon>unclassified sequences</taxon>
        <taxon>metagenomes</taxon>
        <taxon>ecological metagenomes</taxon>
    </lineage>
</organism>
<dbReference type="AlphaFoldDB" id="T1D636"/>
<gene>
    <name evidence="2" type="ORF">B1B_01354</name>
</gene>
<reference evidence="2" key="1">
    <citation type="submission" date="2013-08" db="EMBL/GenBank/DDBJ databases">
        <authorList>
            <person name="Mendez C."/>
            <person name="Richter M."/>
            <person name="Ferrer M."/>
            <person name="Sanchez J."/>
        </authorList>
    </citation>
    <scope>NUCLEOTIDE SEQUENCE</scope>
</reference>
<feature type="domain" description="DUF302" evidence="1">
    <location>
        <begin position="34"/>
        <end position="97"/>
    </location>
</feature>
<dbReference type="PANTHER" id="PTHR38342">
    <property type="entry name" value="SLR5037 PROTEIN"/>
    <property type="match status" value="1"/>
</dbReference>
<dbReference type="InterPro" id="IPR035923">
    <property type="entry name" value="TT1751-like_sf"/>
</dbReference>
<sequence>MYTFEVRLQMPFVRAVVLVREALRDEGFGVAMEIDVQALFREKLGVSDRPYLILGACNPGLAREAIARDPDIGVLLPCNVVVRSESDVVTDVVFMDPAAVLGLTGEANLVHLAEEVRMRLFRVRERLDFPSAST</sequence>
<dbReference type="EMBL" id="AUZY01000933">
    <property type="protein sequence ID" value="EQD76934.1"/>
    <property type="molecule type" value="Genomic_DNA"/>
</dbReference>
<dbReference type="InterPro" id="IPR005180">
    <property type="entry name" value="DUF302"/>
</dbReference>
<protein>
    <submittedName>
        <fullName evidence="2">Uncharacterized conserved protein UCP021774</fullName>
    </submittedName>
</protein>
<evidence type="ECO:0000259" key="1">
    <source>
        <dbReference type="Pfam" id="PF03625"/>
    </source>
</evidence>
<comment type="caution">
    <text evidence="2">The sequence shown here is derived from an EMBL/GenBank/DDBJ whole genome shotgun (WGS) entry which is preliminary data.</text>
</comment>
<evidence type="ECO:0000313" key="2">
    <source>
        <dbReference type="EMBL" id="EQD76934.1"/>
    </source>
</evidence>
<reference evidence="2" key="2">
    <citation type="journal article" date="2014" name="ISME J.">
        <title>Microbial stratification in low pH oxic and suboxic macroscopic growths along an acid mine drainage.</title>
        <authorList>
            <person name="Mendez-Garcia C."/>
            <person name="Mesa V."/>
            <person name="Sprenger R.R."/>
            <person name="Richter M."/>
            <person name="Diez M.S."/>
            <person name="Solano J."/>
            <person name="Bargiela R."/>
            <person name="Golyshina O.V."/>
            <person name="Manteca A."/>
            <person name="Ramos J.L."/>
            <person name="Gallego J.R."/>
            <person name="Llorente I."/>
            <person name="Martins Dos Santos V.A."/>
            <person name="Jensen O.N."/>
            <person name="Pelaez A.I."/>
            <person name="Sanchez J."/>
            <person name="Ferrer M."/>
        </authorList>
    </citation>
    <scope>NUCLEOTIDE SEQUENCE</scope>
</reference>
<dbReference type="Pfam" id="PF03625">
    <property type="entry name" value="DUF302"/>
    <property type="match status" value="1"/>
</dbReference>
<dbReference type="PANTHER" id="PTHR38342:SF1">
    <property type="entry name" value="SLR5037 PROTEIN"/>
    <property type="match status" value="1"/>
</dbReference>
<dbReference type="SUPFAM" id="SSF103247">
    <property type="entry name" value="TT1751-like"/>
    <property type="match status" value="1"/>
</dbReference>
<dbReference type="PIRSF" id="PIRSF021774">
    <property type="entry name" value="UCP021774"/>
    <property type="match status" value="1"/>
</dbReference>
<dbReference type="CDD" id="cd14797">
    <property type="entry name" value="DUF302"/>
    <property type="match status" value="1"/>
</dbReference>
<proteinExistence type="predicted"/>
<name>T1D636_9ZZZZ</name>
<dbReference type="Gene3D" id="3.30.310.70">
    <property type="entry name" value="TT1751-like domain"/>
    <property type="match status" value="1"/>
</dbReference>
<accession>T1D636</accession>
<dbReference type="InterPro" id="IPR016796">
    <property type="entry name" value="UCP021774"/>
</dbReference>